<dbReference type="GO" id="GO:0005634">
    <property type="term" value="C:nucleus"/>
    <property type="evidence" value="ECO:0007669"/>
    <property type="project" value="UniProtKB-SubCell"/>
</dbReference>
<feature type="compositionally biased region" description="Basic and acidic residues" evidence="9">
    <location>
        <begin position="473"/>
        <end position="486"/>
    </location>
</feature>
<feature type="domain" description="Xrn1 helical" evidence="11">
    <location>
        <begin position="630"/>
        <end position="952"/>
    </location>
</feature>
<dbReference type="InterPro" id="IPR004859">
    <property type="entry name" value="Xrn1_N"/>
</dbReference>
<dbReference type="Gene3D" id="3.40.50.12390">
    <property type="match status" value="2"/>
</dbReference>
<comment type="caution">
    <text evidence="12">The sequence shown here is derived from an EMBL/GenBank/DDBJ whole genome shotgun (WGS) entry which is preliminary data.</text>
</comment>
<feature type="domain" description="Xrn1 helical" evidence="11">
    <location>
        <begin position="324"/>
        <end position="428"/>
    </location>
</feature>
<dbReference type="Pfam" id="PF17846">
    <property type="entry name" value="XRN_M"/>
    <property type="match status" value="2"/>
</dbReference>
<protein>
    <recommendedName>
        <fullName evidence="8">5'-3' exoribonuclease</fullName>
        <ecNumber evidence="8">3.1.13.-</ecNumber>
    </recommendedName>
</protein>
<dbReference type="EC" id="3.1.13.-" evidence="8"/>
<comment type="subcellular location">
    <subcellularLocation>
        <location evidence="1">Nucleus</location>
    </subcellularLocation>
</comment>
<evidence type="ECO:0000256" key="3">
    <source>
        <dbReference type="ARBA" id="ARBA00022664"/>
    </source>
</evidence>
<keyword evidence="3 8" id="KW-0507">mRNA processing</keyword>
<dbReference type="FunFam" id="1.25.40.1050:FF:000002">
    <property type="entry name" value="5'-3' exoribonuclease"/>
    <property type="match status" value="1"/>
</dbReference>
<dbReference type="PANTHER" id="PTHR12341">
    <property type="entry name" value="5'-&gt;3' EXORIBONUCLEASE"/>
    <property type="match status" value="1"/>
</dbReference>
<dbReference type="InterPro" id="IPR027073">
    <property type="entry name" value="5_3_exoribonuclease"/>
</dbReference>
<evidence type="ECO:0000256" key="6">
    <source>
        <dbReference type="ARBA" id="ARBA00022839"/>
    </source>
</evidence>
<dbReference type="Proteomes" id="UP001465755">
    <property type="component" value="Unassembled WGS sequence"/>
</dbReference>
<dbReference type="GO" id="GO:0000956">
    <property type="term" value="P:nuclear-transcribed mRNA catabolic process"/>
    <property type="evidence" value="ECO:0007669"/>
    <property type="project" value="TreeGrafter"/>
</dbReference>
<keyword evidence="6 8" id="KW-0269">Exonuclease</keyword>
<dbReference type="GO" id="GO:0006397">
    <property type="term" value="P:mRNA processing"/>
    <property type="evidence" value="ECO:0007669"/>
    <property type="project" value="UniProtKB-UniRule"/>
</dbReference>
<dbReference type="PIRSF" id="PIRSF037239">
    <property type="entry name" value="Exonuclease_Xrn2"/>
    <property type="match status" value="1"/>
</dbReference>
<keyword evidence="5 8" id="KW-0378">Hydrolase</keyword>
<dbReference type="Pfam" id="PF03159">
    <property type="entry name" value="XRN_N"/>
    <property type="match status" value="1"/>
</dbReference>
<evidence type="ECO:0000313" key="13">
    <source>
        <dbReference type="Proteomes" id="UP001465755"/>
    </source>
</evidence>
<dbReference type="EMBL" id="JALJOQ010000023">
    <property type="protein sequence ID" value="KAK9808425.1"/>
    <property type="molecule type" value="Genomic_DNA"/>
</dbReference>
<feature type="compositionally biased region" description="Basic and acidic residues" evidence="9">
    <location>
        <begin position="493"/>
        <end position="502"/>
    </location>
</feature>
<feature type="compositionally biased region" description="Basic and acidic residues" evidence="9">
    <location>
        <begin position="408"/>
        <end position="421"/>
    </location>
</feature>
<feature type="domain" description="Xrn1 N-terminal" evidence="10">
    <location>
        <begin position="1"/>
        <end position="253"/>
    </location>
</feature>
<gene>
    <name evidence="12" type="ORF">WJX73_003377</name>
</gene>
<evidence type="ECO:0000256" key="9">
    <source>
        <dbReference type="SAM" id="MobiDB-lite"/>
    </source>
</evidence>
<organism evidence="12 13">
    <name type="scientific">Symbiochloris irregularis</name>
    <dbReference type="NCBI Taxonomy" id="706552"/>
    <lineage>
        <taxon>Eukaryota</taxon>
        <taxon>Viridiplantae</taxon>
        <taxon>Chlorophyta</taxon>
        <taxon>core chlorophytes</taxon>
        <taxon>Trebouxiophyceae</taxon>
        <taxon>Trebouxiales</taxon>
        <taxon>Trebouxiaceae</taxon>
        <taxon>Symbiochloris</taxon>
    </lineage>
</organism>
<dbReference type="GO" id="GO:0004534">
    <property type="term" value="F:5'-3' RNA exonuclease activity"/>
    <property type="evidence" value="ECO:0007669"/>
    <property type="project" value="UniProtKB-UniRule"/>
</dbReference>
<keyword evidence="13" id="KW-1185">Reference proteome</keyword>
<evidence type="ECO:0000259" key="10">
    <source>
        <dbReference type="Pfam" id="PF03159"/>
    </source>
</evidence>
<evidence type="ECO:0000259" key="11">
    <source>
        <dbReference type="Pfam" id="PF17846"/>
    </source>
</evidence>
<dbReference type="InterPro" id="IPR041412">
    <property type="entry name" value="Xrn1_helical"/>
</dbReference>
<dbReference type="GO" id="GO:0003723">
    <property type="term" value="F:RNA binding"/>
    <property type="evidence" value="ECO:0007669"/>
    <property type="project" value="TreeGrafter"/>
</dbReference>
<evidence type="ECO:0000256" key="8">
    <source>
        <dbReference type="PIRNR" id="PIRNR037239"/>
    </source>
</evidence>
<feature type="region of interest" description="Disordered" evidence="9">
    <location>
        <begin position="407"/>
        <end position="539"/>
    </location>
</feature>
<dbReference type="Gene3D" id="1.25.40.1050">
    <property type="match status" value="1"/>
</dbReference>
<dbReference type="InterPro" id="IPR017151">
    <property type="entry name" value="Xrn2/3/4"/>
</dbReference>
<keyword evidence="7" id="KW-0539">Nucleus</keyword>
<feature type="compositionally biased region" description="Low complexity" evidence="9">
    <location>
        <begin position="530"/>
        <end position="539"/>
    </location>
</feature>
<name>A0AAW1PF15_9CHLO</name>
<sequence>MGVPAFYRWLSQRYPKIVKDCIEEVPEYIDGVEVPVDVSQPNPNGMEFDNLYLDMNGIIHPCFHPEDRPPPTTEREMFLIMFDYIDRLFCIVRPRRLLYMAIDGVAPRAKMNQQRSRRFRAAQEAEEKEKHEEELRQEFASQGIRIPRKDPTSVWDSNTITPGTAFMHRLSIALQYYVHQRLNSEAGWRNITVILSDANVPGEGEHKIMAYIRQQRGRPGWEPNLRHCLYGLDADLIMLALATHEPRFVILREVVFAPQNQGRQLVEQVQAQLLARNNPEAPEPEREAKEVKKEVERKPYQFVLASVLREYLALDMQQETPFPWDSERAYDDFVFMCFFCGNDFLPHMPTLDIREGAIELLMAVYKEQLPHIGWLTQGAQVLLDRVERFVSAVGGYEDRIFQKRSRLLKRDKGRRERDKGRTPPQKGRKRGVWGSNAPSAEYTASLQPIARPDGSRGPVILAPPTNAPQPQLLRERLAGEKAKREAAQSTEDGVSKRPKVDLEATADAAGSKAEPDADGQAKQNGHVEDGAQQQSDAPADAAAYWAKLEGIQPANGSSGQAASGNPQATDSTPHTPTPPAATANGVAAASSGADAPADSAMAEPPSLDQAAAQTLESEPGQAPSLAANGQAAERQIRDGAEKDTEEFSEAMKEAMKGRSDMFDDMFTAEEKIRLGEPGWKARYYQEKLGLPEHQQGPVVRNMVHAFVEGLCWVMRYYYEGVPSWTWYYPFHYAPFASDLINLSSLDITFEPGEPFKPFNQLMGVLPAASAHALPQPMQPLFTSIESPILDFYPTNFAIDMNGKRFAWQAVVLLPFIEEERLLSATAEVEHLLTEEERRRNSRRLDQIYMLSSHPMAPDAFELADSASEMDESARTQLSKALEPTITGGMSGLLLPASGEACPAVLPAPFSVGDDITANAVCCASFKDPPEQKHVTRPLPGQMHEDPVLTEEDQPQLKALWHEDRPGFGGGQELGPRARLDPAAHRMLNHSLAGAGGAPPGQWGGPHAPAPVGYHQHHMHQQGFAPPMHFQHPQGHKAFAPPFQQPQPPPHPHFPARPGWERPSMQYSRPPPAAAAGGFNPYAPAFHPGGVPPPARPVPGHWQQPAMGGQAAVFCFKVSSWSQANSFLSPFSKQLHLERATAIDSDSSLKSLTEAL</sequence>
<feature type="compositionally biased region" description="Low complexity" evidence="9">
    <location>
        <begin position="1073"/>
        <end position="1088"/>
    </location>
</feature>
<feature type="compositionally biased region" description="Polar residues" evidence="9">
    <location>
        <begin position="436"/>
        <end position="446"/>
    </location>
</feature>
<dbReference type="CDD" id="cd18673">
    <property type="entry name" value="PIN_XRN1-2-like"/>
    <property type="match status" value="1"/>
</dbReference>
<comment type="function">
    <text evidence="8">Possesses 5'-&gt;3' exoribonuclease activity. Acts as an endogenous post-transcriptional gene silencing (PTGS) suppressor.</text>
</comment>
<evidence type="ECO:0000256" key="4">
    <source>
        <dbReference type="ARBA" id="ARBA00022722"/>
    </source>
</evidence>
<dbReference type="FunFam" id="3.40.50.12390:FF:000003">
    <property type="entry name" value="5'-3' exoribonuclease"/>
    <property type="match status" value="1"/>
</dbReference>
<feature type="region of interest" description="Disordered" evidence="9">
    <location>
        <begin position="552"/>
        <end position="648"/>
    </location>
</feature>
<accession>A0AAW1PF15</accession>
<feature type="compositionally biased region" description="Polar residues" evidence="9">
    <location>
        <begin position="554"/>
        <end position="567"/>
    </location>
</feature>
<dbReference type="PANTHER" id="PTHR12341:SF41">
    <property type="entry name" value="5'-3' EXORIBONUCLEASE 2"/>
    <property type="match status" value="1"/>
</dbReference>
<evidence type="ECO:0000256" key="7">
    <source>
        <dbReference type="ARBA" id="ARBA00023242"/>
    </source>
</evidence>
<comment type="similarity">
    <text evidence="2 8">Belongs to the 5'-3' exonuclease family. XRN2/RAT1 subfamily.</text>
</comment>
<evidence type="ECO:0000256" key="1">
    <source>
        <dbReference type="ARBA" id="ARBA00004123"/>
    </source>
</evidence>
<evidence type="ECO:0000256" key="5">
    <source>
        <dbReference type="ARBA" id="ARBA00022801"/>
    </source>
</evidence>
<evidence type="ECO:0000256" key="2">
    <source>
        <dbReference type="ARBA" id="ARBA00006994"/>
    </source>
</evidence>
<keyword evidence="4 8" id="KW-0540">Nuclease</keyword>
<feature type="compositionally biased region" description="Low complexity" evidence="9">
    <location>
        <begin position="568"/>
        <end position="606"/>
    </location>
</feature>
<proteinExistence type="inferred from homology"/>
<feature type="region of interest" description="Disordered" evidence="9">
    <location>
        <begin position="1065"/>
        <end position="1103"/>
    </location>
</feature>
<dbReference type="AlphaFoldDB" id="A0AAW1PF15"/>
<evidence type="ECO:0000313" key="12">
    <source>
        <dbReference type="EMBL" id="KAK9808425.1"/>
    </source>
</evidence>
<reference evidence="12 13" key="1">
    <citation type="journal article" date="2024" name="Nat. Commun.">
        <title>Phylogenomics reveals the evolutionary origins of lichenization in chlorophyte algae.</title>
        <authorList>
            <person name="Puginier C."/>
            <person name="Libourel C."/>
            <person name="Otte J."/>
            <person name="Skaloud P."/>
            <person name="Haon M."/>
            <person name="Grisel S."/>
            <person name="Petersen M."/>
            <person name="Berrin J.G."/>
            <person name="Delaux P.M."/>
            <person name="Dal Grande F."/>
            <person name="Keller J."/>
        </authorList>
    </citation>
    <scope>NUCLEOTIDE SEQUENCE [LARGE SCALE GENOMIC DNA]</scope>
    <source>
        <strain evidence="12 13">SAG 2036</strain>
    </source>
</reference>